<dbReference type="EMBL" id="VSSQ01139063">
    <property type="protein sequence ID" value="MPN61849.1"/>
    <property type="molecule type" value="Genomic_DNA"/>
</dbReference>
<dbReference type="AlphaFoldDB" id="A0A645JGP5"/>
<reference evidence="1" key="1">
    <citation type="submission" date="2019-08" db="EMBL/GenBank/DDBJ databases">
        <authorList>
            <person name="Kucharzyk K."/>
            <person name="Murdoch R.W."/>
            <person name="Higgins S."/>
            <person name="Loffler F."/>
        </authorList>
    </citation>
    <scope>NUCLEOTIDE SEQUENCE</scope>
</reference>
<proteinExistence type="predicted"/>
<accession>A0A645JGP5</accession>
<name>A0A645JGP5_9ZZZZ</name>
<protein>
    <submittedName>
        <fullName evidence="1">Uncharacterized protein</fullName>
    </submittedName>
</protein>
<evidence type="ECO:0000313" key="1">
    <source>
        <dbReference type="EMBL" id="MPN61849.1"/>
    </source>
</evidence>
<organism evidence="1">
    <name type="scientific">bioreactor metagenome</name>
    <dbReference type="NCBI Taxonomy" id="1076179"/>
    <lineage>
        <taxon>unclassified sequences</taxon>
        <taxon>metagenomes</taxon>
        <taxon>ecological metagenomes</taxon>
    </lineage>
</organism>
<comment type="caution">
    <text evidence="1">The sequence shown here is derived from an EMBL/GenBank/DDBJ whole genome shotgun (WGS) entry which is preliminary data.</text>
</comment>
<sequence>MMYIAPDFRSSTGLFPLLPLSRGGMDIAESSKTPMTAVITSVKNTPVIERRLITMPLSPGEVSCITNQMLV</sequence>
<gene>
    <name evidence="1" type="ORF">SDC9_209594</name>
</gene>